<accession>A0A4P8ECD5</accession>
<dbReference type="SUPFAM" id="SSF51735">
    <property type="entry name" value="NAD(P)-binding Rossmann-fold domains"/>
    <property type="match status" value="1"/>
</dbReference>
<feature type="domain" description="NAD-dependent epimerase/dehydratase" evidence="3">
    <location>
        <begin position="8"/>
        <end position="166"/>
    </location>
</feature>
<dbReference type="Gene3D" id="3.40.50.720">
    <property type="entry name" value="NAD(P)-binding Rossmann-like Domain"/>
    <property type="match status" value="1"/>
</dbReference>
<evidence type="ECO:0000256" key="2">
    <source>
        <dbReference type="ARBA" id="ARBA00023277"/>
    </source>
</evidence>
<dbReference type="EMBL" id="CP039964">
    <property type="protein sequence ID" value="QCO54359.1"/>
    <property type="molecule type" value="Genomic_DNA"/>
</dbReference>
<keyword evidence="1" id="KW-0521">NADP</keyword>
<proteinExistence type="predicted"/>
<protein>
    <submittedName>
        <fullName evidence="4">NAD(P)-dependent oxidoreductase</fullName>
    </submittedName>
</protein>
<dbReference type="InterPro" id="IPR036291">
    <property type="entry name" value="NAD(P)-bd_dom_sf"/>
</dbReference>
<gene>
    <name evidence="4" type="ORF">EOK75_00005</name>
</gene>
<organism evidence="4 5">
    <name type="scientific">Pseudorhodobacter turbinis</name>
    <dbReference type="NCBI Taxonomy" id="2500533"/>
    <lineage>
        <taxon>Bacteria</taxon>
        <taxon>Pseudomonadati</taxon>
        <taxon>Pseudomonadota</taxon>
        <taxon>Alphaproteobacteria</taxon>
        <taxon>Rhodobacterales</taxon>
        <taxon>Paracoccaceae</taxon>
        <taxon>Pseudorhodobacter</taxon>
    </lineage>
</organism>
<reference evidence="4 5" key="1">
    <citation type="submission" date="2019-05" db="EMBL/GenBank/DDBJ databases">
        <title>Pseudorhodobacter turbinis sp. nov., isolated from the gut of the Korean turban shell.</title>
        <authorList>
            <person name="Jeong Y.-S."/>
            <person name="Kang W.-R."/>
            <person name="Bae J.-W."/>
        </authorList>
    </citation>
    <scope>NUCLEOTIDE SEQUENCE [LARGE SCALE GENOMIC DNA]</scope>
    <source>
        <strain evidence="4 5">S12M18</strain>
    </source>
</reference>
<keyword evidence="5" id="KW-1185">Reference proteome</keyword>
<dbReference type="InterPro" id="IPR001509">
    <property type="entry name" value="Epimerase_deHydtase"/>
</dbReference>
<name>A0A4P8ECD5_9RHOB</name>
<evidence type="ECO:0000313" key="4">
    <source>
        <dbReference type="EMBL" id="QCO54359.1"/>
    </source>
</evidence>
<dbReference type="Pfam" id="PF01370">
    <property type="entry name" value="Epimerase"/>
    <property type="match status" value="1"/>
</dbReference>
<dbReference type="RefSeq" id="WP_137192043.1">
    <property type="nucleotide sequence ID" value="NZ_CP039964.1"/>
</dbReference>
<evidence type="ECO:0000259" key="3">
    <source>
        <dbReference type="Pfam" id="PF01370"/>
    </source>
</evidence>
<evidence type="ECO:0000313" key="5">
    <source>
        <dbReference type="Proteomes" id="UP000298631"/>
    </source>
</evidence>
<dbReference type="PANTHER" id="PTHR43103">
    <property type="entry name" value="NUCLEOSIDE-DIPHOSPHATE-SUGAR EPIMERASE"/>
    <property type="match status" value="1"/>
</dbReference>
<dbReference type="Proteomes" id="UP000298631">
    <property type="component" value="Chromosome"/>
</dbReference>
<dbReference type="KEGG" id="pseb:EOK75_00005"/>
<dbReference type="OrthoDB" id="8770295at2"/>
<sequence length="267" mass="29515">MAKFKRLLITGASGMLGGELRKRLTDVADVVRLSGRRDVGALQAHEEQMTCDLADMDAVMELTRDVDAVVHLGGVSSENTFESIMQSNILGFYNLYEGCRKNGVKRVTWASSVHAIGFYPTTQVLDTDVPLRPDSNYGVSKAFGEALAQYYWDKYALESVSVRIYSSFPKPADRRHLNTYLSFDDCAECFRRSLLAPVVGHTVIYGVSDNTVKLVDNRKSAHIGFRPKDSSEPFRAELEASTPEPSIDDKFISTHGGGFASAGHFED</sequence>
<evidence type="ECO:0000256" key="1">
    <source>
        <dbReference type="ARBA" id="ARBA00022857"/>
    </source>
</evidence>
<keyword evidence="2" id="KW-0119">Carbohydrate metabolism</keyword>
<dbReference type="AlphaFoldDB" id="A0A4P8ECD5"/>
<dbReference type="PANTHER" id="PTHR43103:SF3">
    <property type="entry name" value="ADP-L-GLYCERO-D-MANNO-HEPTOSE-6-EPIMERASE"/>
    <property type="match status" value="1"/>
</dbReference>